<sequence length="59" mass="7138">MFTERKLRDKQQTASHMILQTMFLYGSNFGESQQKPTDLQLEEFIKLCDERMRMFKCKT</sequence>
<comment type="caution">
    <text evidence="1">The sequence shown here is derived from an EMBL/GenBank/DDBJ whole genome shotgun (WGS) entry which is preliminary data.</text>
</comment>
<name>A0AAW2Z3A6_9EUKA</name>
<accession>A0AAW2Z3A6</accession>
<dbReference type="AlphaFoldDB" id="A0AAW2Z3A6"/>
<proteinExistence type="predicted"/>
<evidence type="ECO:0000313" key="2">
    <source>
        <dbReference type="Proteomes" id="UP001431209"/>
    </source>
</evidence>
<reference evidence="1 2" key="1">
    <citation type="submission" date="2024-03" db="EMBL/GenBank/DDBJ databases">
        <title>The Acrasis kona genome and developmental transcriptomes reveal deep origins of eukaryotic multicellular pathways.</title>
        <authorList>
            <person name="Sheikh S."/>
            <person name="Fu C.-J."/>
            <person name="Brown M.W."/>
            <person name="Baldauf S.L."/>
        </authorList>
    </citation>
    <scope>NUCLEOTIDE SEQUENCE [LARGE SCALE GENOMIC DNA]</scope>
    <source>
        <strain evidence="1 2">ATCC MYA-3509</strain>
    </source>
</reference>
<organism evidence="1 2">
    <name type="scientific">Acrasis kona</name>
    <dbReference type="NCBI Taxonomy" id="1008807"/>
    <lineage>
        <taxon>Eukaryota</taxon>
        <taxon>Discoba</taxon>
        <taxon>Heterolobosea</taxon>
        <taxon>Tetramitia</taxon>
        <taxon>Eutetramitia</taxon>
        <taxon>Acrasidae</taxon>
        <taxon>Acrasis</taxon>
    </lineage>
</organism>
<keyword evidence="2" id="KW-1185">Reference proteome</keyword>
<dbReference type="EMBL" id="JAOPGA020001001">
    <property type="protein sequence ID" value="KAL0483894.1"/>
    <property type="molecule type" value="Genomic_DNA"/>
</dbReference>
<evidence type="ECO:0000313" key="1">
    <source>
        <dbReference type="EMBL" id="KAL0483894.1"/>
    </source>
</evidence>
<protein>
    <submittedName>
        <fullName evidence="1">MYOZ2</fullName>
    </submittedName>
</protein>
<gene>
    <name evidence="1" type="ORF">AKO1_004541</name>
</gene>
<dbReference type="Proteomes" id="UP001431209">
    <property type="component" value="Unassembled WGS sequence"/>
</dbReference>